<keyword evidence="12" id="KW-1185">Reference proteome</keyword>
<name>A0A9J7L0E1_BRAFL</name>
<keyword evidence="3" id="KW-0418">Kinase</keyword>
<comment type="catalytic activity">
    <reaction evidence="7">
        <text>L-seryl-[protein] + ATP = O-phospho-L-seryl-[protein] + ADP + H(+)</text>
        <dbReference type="Rhea" id="RHEA:17989"/>
        <dbReference type="Rhea" id="RHEA-COMP:9863"/>
        <dbReference type="Rhea" id="RHEA-COMP:11604"/>
        <dbReference type="ChEBI" id="CHEBI:15378"/>
        <dbReference type="ChEBI" id="CHEBI:29999"/>
        <dbReference type="ChEBI" id="CHEBI:30616"/>
        <dbReference type="ChEBI" id="CHEBI:83421"/>
        <dbReference type="ChEBI" id="CHEBI:456216"/>
        <dbReference type="EC" id="2.7.12.2"/>
    </reaction>
</comment>
<evidence type="ECO:0000256" key="8">
    <source>
        <dbReference type="ARBA" id="ARBA00049299"/>
    </source>
</evidence>
<accession>A0A9J7L0E1</accession>
<dbReference type="Proteomes" id="UP000001554">
    <property type="component" value="Chromosome 4"/>
</dbReference>
<keyword evidence="2" id="KW-0547">Nucleotide-binding</keyword>
<dbReference type="SMART" id="SM00220">
    <property type="entry name" value="S_TKc"/>
    <property type="match status" value="1"/>
</dbReference>
<feature type="compositionally biased region" description="Basic and acidic residues" evidence="10">
    <location>
        <begin position="385"/>
        <end position="394"/>
    </location>
</feature>
<feature type="region of interest" description="Disordered" evidence="10">
    <location>
        <begin position="374"/>
        <end position="394"/>
    </location>
</feature>
<keyword evidence="4" id="KW-0067">ATP-binding</keyword>
<keyword evidence="1" id="KW-0808">Transferase</keyword>
<comment type="catalytic activity">
    <reaction evidence="8">
        <text>L-threonyl-[protein] + ATP = O-phospho-L-threonyl-[protein] + ADP + H(+)</text>
        <dbReference type="Rhea" id="RHEA:46608"/>
        <dbReference type="Rhea" id="RHEA-COMP:11060"/>
        <dbReference type="Rhea" id="RHEA-COMP:11605"/>
        <dbReference type="ChEBI" id="CHEBI:15378"/>
        <dbReference type="ChEBI" id="CHEBI:30013"/>
        <dbReference type="ChEBI" id="CHEBI:30616"/>
        <dbReference type="ChEBI" id="CHEBI:61977"/>
        <dbReference type="ChEBI" id="CHEBI:456216"/>
        <dbReference type="EC" id="2.7.12.2"/>
    </reaction>
</comment>
<evidence type="ECO:0000256" key="10">
    <source>
        <dbReference type="SAM" id="MobiDB-lite"/>
    </source>
</evidence>
<sequence>MEKDSNTEPGSLKNRNVDLHDAHRDSLERSVADSVKDRKGNVVQIQDFGEASHPIQAQPDQAALPTSQWKNQGDSTNSTLSTSRVPPLSYSGKEVSRTPKKKFEEFRKVVMAEGNSEAKQFICAVADFLGEIEQEKDYKYNLLVLQNGLLISLCEVTKDKNYRSRVMIEQRSRENGMFWLYATLSEDNVVTYKKGREFRIMYPALGRGAEGTVYTAMDNGGSGVFAVKQMSLKAFCEKKTNLSAFLRLAGCEHICSPYGVLLDEEEKCVFFLMEKLKGETLKRFFDRGERIGVRKAVGYAVQFMKALRYIHSKRMVYTDVKASNVILDGSDAIAIDITGVKSPSNKQYYYYSLLDAINAISLLNKMLLEPGERNSETSQSWKPSAADRKRFVSN</sequence>
<dbReference type="EC" id="2.7.12.2" evidence="6"/>
<reference evidence="13" key="2">
    <citation type="submission" date="2025-08" db="UniProtKB">
        <authorList>
            <consortium name="RefSeq"/>
        </authorList>
    </citation>
    <scope>IDENTIFICATION</scope>
    <source>
        <strain evidence="13">S238N-H82</strain>
        <tissue evidence="13">Testes</tissue>
    </source>
</reference>
<dbReference type="KEGG" id="bfo:118413699"/>
<dbReference type="RefSeq" id="XP_035673120.1">
    <property type="nucleotide sequence ID" value="XM_035817227.1"/>
</dbReference>
<evidence type="ECO:0000313" key="12">
    <source>
        <dbReference type="Proteomes" id="UP000001554"/>
    </source>
</evidence>
<evidence type="ECO:0000256" key="9">
    <source>
        <dbReference type="ARBA" id="ARBA00051693"/>
    </source>
</evidence>
<dbReference type="Gene3D" id="1.10.510.10">
    <property type="entry name" value="Transferase(Phosphotransferase) domain 1"/>
    <property type="match status" value="1"/>
</dbReference>
<feature type="compositionally biased region" description="Basic and acidic residues" evidence="10">
    <location>
        <begin position="15"/>
        <end position="40"/>
    </location>
</feature>
<dbReference type="GeneID" id="118413699"/>
<dbReference type="GO" id="GO:0004708">
    <property type="term" value="F:MAP kinase kinase activity"/>
    <property type="evidence" value="ECO:0007669"/>
    <property type="project" value="UniProtKB-EC"/>
</dbReference>
<reference evidence="12" key="1">
    <citation type="journal article" date="2020" name="Nat. Ecol. Evol.">
        <title>Deeply conserved synteny resolves early events in vertebrate evolution.</title>
        <authorList>
            <person name="Simakov O."/>
            <person name="Marletaz F."/>
            <person name="Yue J.X."/>
            <person name="O'Connell B."/>
            <person name="Jenkins J."/>
            <person name="Brandt A."/>
            <person name="Calef R."/>
            <person name="Tung C.H."/>
            <person name="Huang T.K."/>
            <person name="Schmutz J."/>
            <person name="Satoh N."/>
            <person name="Yu J.K."/>
            <person name="Putnam N.H."/>
            <person name="Green R.E."/>
            <person name="Rokhsar D.S."/>
        </authorList>
    </citation>
    <scope>NUCLEOTIDE SEQUENCE [LARGE SCALE GENOMIC DNA]</scope>
    <source>
        <strain evidence="12">S238N-H82</strain>
    </source>
</reference>
<evidence type="ECO:0000256" key="3">
    <source>
        <dbReference type="ARBA" id="ARBA00022777"/>
    </source>
</evidence>
<evidence type="ECO:0000313" key="13">
    <source>
        <dbReference type="RefSeq" id="XP_035673120.1"/>
    </source>
</evidence>
<dbReference type="SUPFAM" id="SSF56112">
    <property type="entry name" value="Protein kinase-like (PK-like)"/>
    <property type="match status" value="1"/>
</dbReference>
<organism evidence="12 13">
    <name type="scientific">Branchiostoma floridae</name>
    <name type="common">Florida lancelet</name>
    <name type="synonym">Amphioxus</name>
    <dbReference type="NCBI Taxonomy" id="7739"/>
    <lineage>
        <taxon>Eukaryota</taxon>
        <taxon>Metazoa</taxon>
        <taxon>Chordata</taxon>
        <taxon>Cephalochordata</taxon>
        <taxon>Leptocardii</taxon>
        <taxon>Amphioxiformes</taxon>
        <taxon>Branchiostomatidae</taxon>
        <taxon>Branchiostoma</taxon>
    </lineage>
</organism>
<feature type="compositionally biased region" description="Polar residues" evidence="10">
    <location>
        <begin position="64"/>
        <end position="84"/>
    </location>
</feature>
<dbReference type="InterPro" id="IPR000719">
    <property type="entry name" value="Prot_kinase_dom"/>
</dbReference>
<protein>
    <recommendedName>
        <fullName evidence="6">mitogen-activated protein kinase kinase</fullName>
        <ecNumber evidence="6">2.7.12.2</ecNumber>
    </recommendedName>
</protein>
<dbReference type="InterPro" id="IPR008271">
    <property type="entry name" value="Ser/Thr_kinase_AS"/>
</dbReference>
<dbReference type="PROSITE" id="PS00108">
    <property type="entry name" value="PROTEIN_KINASE_ST"/>
    <property type="match status" value="1"/>
</dbReference>
<dbReference type="PROSITE" id="PS50011">
    <property type="entry name" value="PROTEIN_KINASE_DOM"/>
    <property type="match status" value="1"/>
</dbReference>
<dbReference type="PANTHER" id="PTHR48013:SF9">
    <property type="entry name" value="DUAL SPECIFICITY MITOGEN-ACTIVATED PROTEIN KINASE KINASE 5"/>
    <property type="match status" value="1"/>
</dbReference>
<comment type="similarity">
    <text evidence="5">Belongs to the protein kinase superfamily. STE Ser/Thr protein kinase family. MAP kinase kinase subfamily.</text>
</comment>
<feature type="region of interest" description="Disordered" evidence="10">
    <location>
        <begin position="1"/>
        <end position="96"/>
    </location>
</feature>
<dbReference type="InterPro" id="IPR011009">
    <property type="entry name" value="Kinase-like_dom_sf"/>
</dbReference>
<dbReference type="PANTHER" id="PTHR48013">
    <property type="entry name" value="DUAL SPECIFICITY MITOGEN-ACTIVATED PROTEIN KINASE KINASE 5-RELATED"/>
    <property type="match status" value="1"/>
</dbReference>
<proteinExistence type="inferred from homology"/>
<dbReference type="AlphaFoldDB" id="A0A9J7L0E1"/>
<dbReference type="GO" id="GO:0005524">
    <property type="term" value="F:ATP binding"/>
    <property type="evidence" value="ECO:0007669"/>
    <property type="project" value="UniProtKB-KW"/>
</dbReference>
<feature type="domain" description="Protein kinase" evidence="11">
    <location>
        <begin position="199"/>
        <end position="394"/>
    </location>
</feature>
<dbReference type="Gene3D" id="3.30.200.20">
    <property type="entry name" value="Phosphorylase Kinase, domain 1"/>
    <property type="match status" value="1"/>
</dbReference>
<dbReference type="OrthoDB" id="40902at2759"/>
<evidence type="ECO:0000259" key="11">
    <source>
        <dbReference type="PROSITE" id="PS50011"/>
    </source>
</evidence>
<evidence type="ECO:0000256" key="2">
    <source>
        <dbReference type="ARBA" id="ARBA00022741"/>
    </source>
</evidence>
<evidence type="ECO:0000256" key="4">
    <source>
        <dbReference type="ARBA" id="ARBA00022840"/>
    </source>
</evidence>
<evidence type="ECO:0000256" key="6">
    <source>
        <dbReference type="ARBA" id="ARBA00038999"/>
    </source>
</evidence>
<evidence type="ECO:0000256" key="5">
    <source>
        <dbReference type="ARBA" id="ARBA00038035"/>
    </source>
</evidence>
<dbReference type="Pfam" id="PF00069">
    <property type="entry name" value="Pkinase"/>
    <property type="match status" value="1"/>
</dbReference>
<gene>
    <name evidence="13" type="primary">LOC118413699</name>
</gene>
<evidence type="ECO:0000256" key="1">
    <source>
        <dbReference type="ARBA" id="ARBA00022679"/>
    </source>
</evidence>
<evidence type="ECO:0000256" key="7">
    <source>
        <dbReference type="ARBA" id="ARBA00049014"/>
    </source>
</evidence>
<comment type="catalytic activity">
    <reaction evidence="9">
        <text>L-tyrosyl-[protein] + ATP = O-phospho-L-tyrosyl-[protein] + ADP + H(+)</text>
        <dbReference type="Rhea" id="RHEA:10596"/>
        <dbReference type="Rhea" id="RHEA-COMP:10136"/>
        <dbReference type="Rhea" id="RHEA-COMP:20101"/>
        <dbReference type="ChEBI" id="CHEBI:15378"/>
        <dbReference type="ChEBI" id="CHEBI:30616"/>
        <dbReference type="ChEBI" id="CHEBI:46858"/>
        <dbReference type="ChEBI" id="CHEBI:61978"/>
        <dbReference type="ChEBI" id="CHEBI:456216"/>
        <dbReference type="EC" id="2.7.12.2"/>
    </reaction>
</comment>